<dbReference type="PANTHER" id="PTHR33799:SF1">
    <property type="entry name" value="PTS SYSTEM MANNOSE-SPECIFIC EIIAB COMPONENT-RELATED"/>
    <property type="match status" value="1"/>
</dbReference>
<organism evidence="9 10">
    <name type="scientific">Candidatus Enterococcus lowellii</name>
    <dbReference type="NCBI Taxonomy" id="2230877"/>
    <lineage>
        <taxon>Bacteria</taxon>
        <taxon>Bacillati</taxon>
        <taxon>Bacillota</taxon>
        <taxon>Bacilli</taxon>
        <taxon>Lactobacillales</taxon>
        <taxon>Enterococcaceae</taxon>
        <taxon>Enterococcus</taxon>
    </lineage>
</organism>
<dbReference type="InterPro" id="IPR004701">
    <property type="entry name" value="PTS_EIIA_man-typ"/>
</dbReference>
<keyword evidence="2" id="KW-0813">Transport</keyword>
<keyword evidence="7" id="KW-0418">Kinase</keyword>
<dbReference type="Proteomes" id="UP000664701">
    <property type="component" value="Chromosome"/>
</dbReference>
<dbReference type="PANTHER" id="PTHR33799">
    <property type="entry name" value="PTS PERMEASE-RELATED-RELATED"/>
    <property type="match status" value="1"/>
</dbReference>
<dbReference type="EMBL" id="CP147251">
    <property type="protein sequence ID" value="WYJ75949.1"/>
    <property type="molecule type" value="Genomic_DNA"/>
</dbReference>
<evidence type="ECO:0000256" key="4">
    <source>
        <dbReference type="ARBA" id="ARBA00022597"/>
    </source>
</evidence>
<feature type="domain" description="PTS EIIA type-4" evidence="8">
    <location>
        <begin position="2"/>
        <end position="137"/>
    </location>
</feature>
<protein>
    <submittedName>
        <fullName evidence="9">PTS system, mannose-specific IIA component</fullName>
    </submittedName>
</protein>
<evidence type="ECO:0000256" key="3">
    <source>
        <dbReference type="ARBA" id="ARBA00022490"/>
    </source>
</evidence>
<reference evidence="9 10" key="1">
    <citation type="submission" date="2024-03" db="EMBL/GenBank/DDBJ databases">
        <title>The Genome Sequence of Enterococcus sp. DIV2402.</title>
        <authorList>
            <consortium name="The Broad Institute Genomics Platform"/>
            <consortium name="The Broad Institute Microbial Omics Core"/>
            <consortium name="The Broad Institute Genomic Center for Infectious Diseases"/>
            <person name="Earl A."/>
            <person name="Manson A."/>
            <person name="Gilmore M."/>
            <person name="Schwartman J."/>
            <person name="Shea T."/>
            <person name="Abouelleil A."/>
            <person name="Cao P."/>
            <person name="Chapman S."/>
            <person name="Cusick C."/>
            <person name="Young S."/>
            <person name="Neafsey D."/>
            <person name="Nusbaum C."/>
            <person name="Birren B."/>
        </authorList>
    </citation>
    <scope>NUCLEOTIDE SEQUENCE [LARGE SCALE GENOMIC DNA]</scope>
    <source>
        <strain evidence="9 10">DIV2402</strain>
    </source>
</reference>
<dbReference type="PROSITE" id="PS51096">
    <property type="entry name" value="PTS_EIIA_TYPE_4"/>
    <property type="match status" value="1"/>
</dbReference>
<comment type="subcellular location">
    <subcellularLocation>
        <location evidence="1">Cytoplasm</location>
    </subcellularLocation>
</comment>
<keyword evidence="3" id="KW-0963">Cytoplasm</keyword>
<dbReference type="CDD" id="cd00006">
    <property type="entry name" value="PTS_IIA_man"/>
    <property type="match status" value="1"/>
</dbReference>
<evidence type="ECO:0000256" key="6">
    <source>
        <dbReference type="ARBA" id="ARBA00022683"/>
    </source>
</evidence>
<keyword evidence="6" id="KW-0598">Phosphotransferase system</keyword>
<name>A0ABZ2SQ15_9ENTE</name>
<dbReference type="InterPro" id="IPR033887">
    <property type="entry name" value="PTS_IIA_man"/>
</dbReference>
<dbReference type="SUPFAM" id="SSF53062">
    <property type="entry name" value="PTS system fructose IIA component-like"/>
    <property type="match status" value="1"/>
</dbReference>
<sequence length="147" mass="15763">MAINLIVASHGLFAQEALKSAEMILGVPQENAAVVSITAGRTSEECLEELTNIYNQQSKKGNGTLVLVDIFGGTPANIATYLTLTKEDVQVYSGLNIPMLLELFLSNPENMEQAKNIIESVHGVSLVDITAKAKEGMGEDGDSMDTY</sequence>
<evidence type="ECO:0000313" key="10">
    <source>
        <dbReference type="Proteomes" id="UP000664701"/>
    </source>
</evidence>
<dbReference type="InterPro" id="IPR051471">
    <property type="entry name" value="Bacterial_PTS_sugar_comp"/>
</dbReference>
<dbReference type="Pfam" id="PF03610">
    <property type="entry name" value="EIIA-man"/>
    <property type="match status" value="1"/>
</dbReference>
<dbReference type="InterPro" id="IPR036662">
    <property type="entry name" value="PTS_EIIA_man-typ_sf"/>
</dbReference>
<dbReference type="RefSeq" id="WP_207942012.1">
    <property type="nucleotide sequence ID" value="NZ_CP147251.1"/>
</dbReference>
<dbReference type="Gene3D" id="3.40.50.510">
    <property type="entry name" value="Phosphotransferase system, mannose-type IIA component"/>
    <property type="match status" value="1"/>
</dbReference>
<keyword evidence="5" id="KW-0808">Transferase</keyword>
<keyword evidence="10" id="KW-1185">Reference proteome</keyword>
<evidence type="ECO:0000256" key="2">
    <source>
        <dbReference type="ARBA" id="ARBA00022448"/>
    </source>
</evidence>
<accession>A0ABZ2SQ15</accession>
<evidence type="ECO:0000256" key="1">
    <source>
        <dbReference type="ARBA" id="ARBA00004496"/>
    </source>
</evidence>
<evidence type="ECO:0000313" key="9">
    <source>
        <dbReference type="EMBL" id="WYJ75949.1"/>
    </source>
</evidence>
<evidence type="ECO:0000256" key="5">
    <source>
        <dbReference type="ARBA" id="ARBA00022679"/>
    </source>
</evidence>
<evidence type="ECO:0000256" key="7">
    <source>
        <dbReference type="ARBA" id="ARBA00022777"/>
    </source>
</evidence>
<keyword evidence="4" id="KW-0762">Sugar transport</keyword>
<gene>
    <name evidence="9" type="ORF">DOK78_000537</name>
</gene>
<proteinExistence type="predicted"/>
<evidence type="ECO:0000259" key="8">
    <source>
        <dbReference type="PROSITE" id="PS51096"/>
    </source>
</evidence>